<keyword evidence="2" id="KW-0808">Transferase</keyword>
<gene>
    <name evidence="2" type="ORF">ABVT43_07100</name>
</gene>
<feature type="domain" description="BioF2-like acetyltransferase" evidence="1">
    <location>
        <begin position="161"/>
        <end position="297"/>
    </location>
</feature>
<evidence type="ECO:0000313" key="2">
    <source>
        <dbReference type="EMBL" id="MET1254885.1"/>
    </source>
</evidence>
<keyword evidence="2" id="KW-0012">Acyltransferase</keyword>
<dbReference type="InterPro" id="IPR016181">
    <property type="entry name" value="Acyl_CoA_acyltransferase"/>
</dbReference>
<name>A0ABV2BSH4_9GAMM</name>
<dbReference type="Proteomes" id="UP001548189">
    <property type="component" value="Unassembled WGS sequence"/>
</dbReference>
<comment type="caution">
    <text evidence="2">The sequence shown here is derived from an EMBL/GenBank/DDBJ whole genome shotgun (WGS) entry which is preliminary data.</text>
</comment>
<accession>A0ABV2BSH4</accession>
<sequence>MLSIKLIERNKVDLIDSQQWNELATNSQFKNPFFSQLVLSAALKNISLKKNIKVVTAFEQEKLVALFPVIIYRHYLGFKCIKIWCHEHCFISDPLVSDTQLMDDINLQLLNALNASCFLVETYSPMSLGKLFNQRGFHRQSFRGMITQFKDKQNYYQSLSKKVRSESRRVIKKIFSDTSVYYTTSEKQLDYPWFQAYCQLEHAGWKSKVKGAILSQPEYQKYYEDFIEQAIKDKSIQFQALMRNDKPIAIAIRMLSEDYFFEIKTSFDDNFRQLYPGVVLELLNLEGLEGVNFTCVDSCTDSHNRVINRLWPEQKIIFSSIFFKNNLIEKIFYRILSRQNKLLFSFLFASLSNY</sequence>
<dbReference type="InterPro" id="IPR038740">
    <property type="entry name" value="BioF2-like_GNAT_dom"/>
</dbReference>
<dbReference type="EC" id="2.3.1.-" evidence="2"/>
<evidence type="ECO:0000259" key="1">
    <source>
        <dbReference type="Pfam" id="PF13480"/>
    </source>
</evidence>
<dbReference type="GO" id="GO:0016746">
    <property type="term" value="F:acyltransferase activity"/>
    <property type="evidence" value="ECO:0007669"/>
    <property type="project" value="UniProtKB-KW"/>
</dbReference>
<protein>
    <submittedName>
        <fullName evidence="2">GNAT family N-acetyltransferase</fullName>
        <ecNumber evidence="2">2.3.1.-</ecNumber>
    </submittedName>
</protein>
<dbReference type="EMBL" id="JBEVCJ010000006">
    <property type="protein sequence ID" value="MET1254885.1"/>
    <property type="molecule type" value="Genomic_DNA"/>
</dbReference>
<organism evidence="2 3">
    <name type="scientific">Aliikangiella maris</name>
    <dbReference type="NCBI Taxonomy" id="3162458"/>
    <lineage>
        <taxon>Bacteria</taxon>
        <taxon>Pseudomonadati</taxon>
        <taxon>Pseudomonadota</taxon>
        <taxon>Gammaproteobacteria</taxon>
        <taxon>Oceanospirillales</taxon>
        <taxon>Pleioneaceae</taxon>
        <taxon>Aliikangiella</taxon>
    </lineage>
</organism>
<reference evidence="2 3" key="1">
    <citation type="submission" date="2024-06" db="EMBL/GenBank/DDBJ databases">
        <authorList>
            <person name="Li F."/>
        </authorList>
    </citation>
    <scope>NUCLEOTIDE SEQUENCE [LARGE SCALE GENOMIC DNA]</scope>
    <source>
        <strain evidence="2 3">GXAS 311</strain>
    </source>
</reference>
<dbReference type="Pfam" id="PF13480">
    <property type="entry name" value="Acetyltransf_6"/>
    <property type="match status" value="1"/>
</dbReference>
<keyword evidence="3" id="KW-1185">Reference proteome</keyword>
<dbReference type="SUPFAM" id="SSF55729">
    <property type="entry name" value="Acyl-CoA N-acyltransferases (Nat)"/>
    <property type="match status" value="1"/>
</dbReference>
<dbReference type="RefSeq" id="WP_353874500.1">
    <property type="nucleotide sequence ID" value="NZ_JBEVCJ010000006.1"/>
</dbReference>
<evidence type="ECO:0000313" key="3">
    <source>
        <dbReference type="Proteomes" id="UP001548189"/>
    </source>
</evidence>
<proteinExistence type="predicted"/>